<keyword evidence="7 10" id="KW-0067">ATP-binding</keyword>
<evidence type="ECO:0000256" key="1">
    <source>
        <dbReference type="ARBA" id="ARBA00001946"/>
    </source>
</evidence>
<keyword evidence="8 10" id="KW-0460">Magnesium</keyword>
<evidence type="ECO:0000256" key="5">
    <source>
        <dbReference type="ARBA" id="ARBA00022694"/>
    </source>
</evidence>
<comment type="subunit">
    <text evidence="10">Monomer.</text>
</comment>
<comment type="catalytic activity">
    <reaction evidence="9 10 11">
        <text>adenosine(37) in tRNA + dimethylallyl diphosphate = N(6)-dimethylallyladenosine(37) in tRNA + diphosphate</text>
        <dbReference type="Rhea" id="RHEA:26482"/>
        <dbReference type="Rhea" id="RHEA-COMP:10162"/>
        <dbReference type="Rhea" id="RHEA-COMP:10375"/>
        <dbReference type="ChEBI" id="CHEBI:33019"/>
        <dbReference type="ChEBI" id="CHEBI:57623"/>
        <dbReference type="ChEBI" id="CHEBI:74411"/>
        <dbReference type="ChEBI" id="CHEBI:74415"/>
        <dbReference type="EC" id="2.5.1.75"/>
    </reaction>
</comment>
<feature type="binding site" evidence="10">
    <location>
        <begin position="17"/>
        <end position="24"/>
    </location>
    <ligand>
        <name>ATP</name>
        <dbReference type="ChEBI" id="CHEBI:30616"/>
    </ligand>
</feature>
<dbReference type="InterPro" id="IPR039657">
    <property type="entry name" value="Dimethylallyltransferase"/>
</dbReference>
<accession>A0A450SKE4</accession>
<comment type="cofactor">
    <cofactor evidence="1 10">
        <name>Mg(2+)</name>
        <dbReference type="ChEBI" id="CHEBI:18420"/>
    </cofactor>
</comment>
<dbReference type="GO" id="GO:0005524">
    <property type="term" value="F:ATP binding"/>
    <property type="evidence" value="ECO:0007669"/>
    <property type="project" value="UniProtKB-UniRule"/>
</dbReference>
<comment type="caution">
    <text evidence="10">Lacks conserved residue(s) required for the propagation of feature annotation.</text>
</comment>
<comment type="similarity">
    <text evidence="3 10 13">Belongs to the IPP transferase family.</text>
</comment>
<dbReference type="EC" id="2.5.1.75" evidence="10"/>
<evidence type="ECO:0000256" key="8">
    <source>
        <dbReference type="ARBA" id="ARBA00022842"/>
    </source>
</evidence>
<keyword evidence="6 10" id="KW-0547">Nucleotide-binding</keyword>
<keyword evidence="4 10" id="KW-0808">Transferase</keyword>
<proteinExistence type="inferred from homology"/>
<feature type="site" description="Interaction with substrate tRNA" evidence="10">
    <location>
        <position position="108"/>
    </location>
</feature>
<comment type="function">
    <text evidence="2 10 12">Catalyzes the transfer of a dimethylallyl group onto the adenine at position 37 in tRNAs that read codons beginning with uridine, leading to the formation of N6-(dimethylallyl)adenosine (i(6)A).</text>
</comment>
<evidence type="ECO:0000313" key="14">
    <source>
        <dbReference type="EMBL" id="VFJ53972.1"/>
    </source>
</evidence>
<organism evidence="14">
    <name type="scientific">Candidatus Kentrum sp. DK</name>
    <dbReference type="NCBI Taxonomy" id="2126562"/>
    <lineage>
        <taxon>Bacteria</taxon>
        <taxon>Pseudomonadati</taxon>
        <taxon>Pseudomonadota</taxon>
        <taxon>Gammaproteobacteria</taxon>
        <taxon>Candidatus Kentrum</taxon>
    </lineage>
</organism>
<evidence type="ECO:0000256" key="7">
    <source>
        <dbReference type="ARBA" id="ARBA00022840"/>
    </source>
</evidence>
<evidence type="ECO:0000256" key="3">
    <source>
        <dbReference type="ARBA" id="ARBA00005842"/>
    </source>
</evidence>
<dbReference type="GO" id="GO:0052381">
    <property type="term" value="F:tRNA dimethylallyltransferase activity"/>
    <property type="evidence" value="ECO:0007669"/>
    <property type="project" value="UniProtKB-UniRule"/>
</dbReference>
<dbReference type="InterPro" id="IPR018022">
    <property type="entry name" value="IPT"/>
</dbReference>
<dbReference type="NCBIfam" id="TIGR00174">
    <property type="entry name" value="miaA"/>
    <property type="match status" value="1"/>
</dbReference>
<dbReference type="SUPFAM" id="SSF52540">
    <property type="entry name" value="P-loop containing nucleoside triphosphate hydrolases"/>
    <property type="match status" value="2"/>
</dbReference>
<dbReference type="EMBL" id="CAADEX010000044">
    <property type="protein sequence ID" value="VFJ53972.1"/>
    <property type="molecule type" value="Genomic_DNA"/>
</dbReference>
<evidence type="ECO:0000256" key="4">
    <source>
        <dbReference type="ARBA" id="ARBA00022679"/>
    </source>
</evidence>
<name>A0A450SKE4_9GAMM</name>
<dbReference type="AlphaFoldDB" id="A0A450SKE4"/>
<evidence type="ECO:0000256" key="13">
    <source>
        <dbReference type="RuleBase" id="RU003785"/>
    </source>
</evidence>
<evidence type="ECO:0000256" key="2">
    <source>
        <dbReference type="ARBA" id="ARBA00003213"/>
    </source>
</evidence>
<dbReference type="PANTHER" id="PTHR11088">
    <property type="entry name" value="TRNA DIMETHYLALLYLTRANSFERASE"/>
    <property type="match status" value="1"/>
</dbReference>
<evidence type="ECO:0000256" key="6">
    <source>
        <dbReference type="ARBA" id="ARBA00022741"/>
    </source>
</evidence>
<keyword evidence="5 10" id="KW-0819">tRNA processing</keyword>
<dbReference type="Gene3D" id="3.40.50.300">
    <property type="entry name" value="P-loop containing nucleotide triphosphate hydrolases"/>
    <property type="match status" value="1"/>
</dbReference>
<dbReference type="PANTHER" id="PTHR11088:SF60">
    <property type="entry name" value="TRNA DIMETHYLALLYLTRANSFERASE"/>
    <property type="match status" value="1"/>
</dbReference>
<evidence type="ECO:0000256" key="9">
    <source>
        <dbReference type="ARBA" id="ARBA00049563"/>
    </source>
</evidence>
<evidence type="ECO:0000256" key="11">
    <source>
        <dbReference type="RuleBase" id="RU003783"/>
    </source>
</evidence>
<sequence>MKQPTETPRPRIIAVVGPNASGKSGYAVALARLFQGEVVSADSRQVYRGLDLGTGKITPKEMREIPHHLIDIVDPGQDYSLFDFQRDAYSAIDDISGAGKLPILAGGTGLYVAAVTEGYQLLDVKPDPVLRRELESLSTGELADILEREQPGAIGQVENRHKRRLIRAIEIIRAGFDYRETRKKSPKLDALIIGVQWKKNVLRRRIRERLQARLDQGMIEEVEGLRARGVPDPFLYKMGLEYRAILRYLEGGYDSRAHFVERLEIAIGQFAKRQMTWFRGRAGVNWIAGEDLMSAPVLERIRDFPEVSEKQRFQGIQ</sequence>
<dbReference type="HAMAP" id="MF_00185">
    <property type="entry name" value="IPP_trans"/>
    <property type="match status" value="1"/>
</dbReference>
<gene>
    <name evidence="10" type="primary">miaA</name>
    <name evidence="14" type="ORF">BECKDK2373B_GA0170837_104427</name>
</gene>
<feature type="region of interest" description="Interaction with substrate tRNA" evidence="10">
    <location>
        <begin position="42"/>
        <end position="45"/>
    </location>
</feature>
<reference evidence="14" key="1">
    <citation type="submission" date="2019-02" db="EMBL/GenBank/DDBJ databases">
        <authorList>
            <person name="Gruber-Vodicka R. H."/>
            <person name="Seah K. B. B."/>
        </authorList>
    </citation>
    <scope>NUCLEOTIDE SEQUENCE</scope>
    <source>
        <strain evidence="14">BECK_DK47</strain>
    </source>
</reference>
<dbReference type="Pfam" id="PF01715">
    <property type="entry name" value="IPPT"/>
    <property type="match status" value="1"/>
</dbReference>
<evidence type="ECO:0000256" key="10">
    <source>
        <dbReference type="HAMAP-Rule" id="MF_00185"/>
    </source>
</evidence>
<dbReference type="InterPro" id="IPR027417">
    <property type="entry name" value="P-loop_NTPase"/>
</dbReference>
<evidence type="ECO:0000256" key="12">
    <source>
        <dbReference type="RuleBase" id="RU003784"/>
    </source>
</evidence>
<dbReference type="GO" id="GO:0006400">
    <property type="term" value="P:tRNA modification"/>
    <property type="evidence" value="ECO:0007669"/>
    <property type="project" value="TreeGrafter"/>
</dbReference>
<feature type="site" description="Interaction with substrate tRNA" evidence="10">
    <location>
        <position position="131"/>
    </location>
</feature>
<protein>
    <recommendedName>
        <fullName evidence="10">tRNA dimethylallyltransferase</fullName>
        <ecNumber evidence="10">2.5.1.75</ecNumber>
    </recommendedName>
    <alternativeName>
        <fullName evidence="10">Dimethylallyl diphosphate:tRNA dimethylallyltransferase</fullName>
        <shortName evidence="10">DMAPP:tRNA dimethylallyltransferase</shortName>
        <shortName evidence="10">DMATase</shortName>
    </alternativeName>
    <alternativeName>
        <fullName evidence="10">Isopentenyl-diphosphate:tRNA isopentenyltransferase</fullName>
        <shortName evidence="10">IPP transferase</shortName>
        <shortName evidence="10">IPPT</shortName>
        <shortName evidence="10">IPTase</shortName>
    </alternativeName>
</protein>